<reference evidence="1 2" key="1">
    <citation type="submission" date="2019-09" db="EMBL/GenBank/DDBJ databases">
        <authorList>
            <person name="Chandra G."/>
            <person name="Truman W A."/>
        </authorList>
    </citation>
    <scope>NUCLEOTIDE SEQUENCE [LARGE SCALE GENOMIC DNA]</scope>
    <source>
        <strain evidence="1">PS691</strain>
    </source>
</reference>
<evidence type="ECO:0000313" key="1">
    <source>
        <dbReference type="EMBL" id="VVN91421.1"/>
    </source>
</evidence>
<name>A0A5E7C677_PSEFL</name>
<dbReference type="EMBL" id="CABVHQ010000014">
    <property type="protein sequence ID" value="VVN91421.1"/>
    <property type="molecule type" value="Genomic_DNA"/>
</dbReference>
<accession>A0A5E7C677</accession>
<gene>
    <name evidence="1" type="ORF">PS691_01899</name>
</gene>
<proteinExistence type="predicted"/>
<sequence length="129" mass="14079">MTNNWFANGMKLALAIGAVYAVSEYSIEAGRKQDALCEMAQLHVEDLYAKARASVAALPTGAYVEAELFASVSDSKSDRSEADIEAQVERVVNEERRIPAEARQEIKRAEKAVSDACDHYASDYGSSTK</sequence>
<dbReference type="Proteomes" id="UP000337909">
    <property type="component" value="Unassembled WGS sequence"/>
</dbReference>
<organism evidence="1 2">
    <name type="scientific">Pseudomonas fluorescens</name>
    <dbReference type="NCBI Taxonomy" id="294"/>
    <lineage>
        <taxon>Bacteria</taxon>
        <taxon>Pseudomonadati</taxon>
        <taxon>Pseudomonadota</taxon>
        <taxon>Gammaproteobacteria</taxon>
        <taxon>Pseudomonadales</taxon>
        <taxon>Pseudomonadaceae</taxon>
        <taxon>Pseudomonas</taxon>
    </lineage>
</organism>
<protein>
    <submittedName>
        <fullName evidence="1">Uncharacterized protein</fullName>
    </submittedName>
</protein>
<evidence type="ECO:0000313" key="2">
    <source>
        <dbReference type="Proteomes" id="UP000337909"/>
    </source>
</evidence>
<dbReference type="AlphaFoldDB" id="A0A5E7C677"/>
<dbReference type="RefSeq" id="WP_150641936.1">
    <property type="nucleotide sequence ID" value="NZ_CABVHQ010000014.1"/>
</dbReference>